<keyword evidence="2" id="KW-0812">Transmembrane</keyword>
<dbReference type="SUPFAM" id="SSF141571">
    <property type="entry name" value="Pentapeptide repeat-like"/>
    <property type="match status" value="1"/>
</dbReference>
<evidence type="ECO:0008006" key="4">
    <source>
        <dbReference type="Google" id="ProtNLM"/>
    </source>
</evidence>
<feature type="coiled-coil region" evidence="1">
    <location>
        <begin position="18"/>
        <end position="45"/>
    </location>
</feature>
<keyword evidence="2" id="KW-0472">Membrane</keyword>
<feature type="transmembrane region" description="Helical" evidence="2">
    <location>
        <begin position="105"/>
        <end position="127"/>
    </location>
</feature>
<evidence type="ECO:0000313" key="3">
    <source>
        <dbReference type="EMBL" id="BDS06537.1"/>
    </source>
</evidence>
<sequence>MKKPEHEKRLAELSAMDLSSLDDLHRGLKREIDKVQRQLERNELAAAVTRRRAVRLAGDTLVGCRLDSRIERLFVTVREGGKRLPVEDVVQVIDGLVARAISRRIWIGIIATLTILPAVISLFLLGVQNNTMITKLEAEEMNSFRRDREEFLDILQSNRIHWVGTGAERRLEDFPRYHRHVRSAAMMSYIALEKQRWSEDERTALPAIRKVDLQRGEYVALTIGSHLSLKQGEVATDLTRVVFDGGNFASANFFNVWLDGSSFRGVTAENSRFWLPSARQVDFSGMNAKGAEFSWDPKIAEPLHMEDATFDDADLSNTRWEQVFILRNSFKNADLRGATYQMTKFTHCDLTSAMLGNADFSKGFTGLHECLVTQEQADAIKLPSYCYLEKTDQPDVLKVLTNLKLYEEAWSKRTP</sequence>
<dbReference type="PANTHER" id="PTHR14136:SF17">
    <property type="entry name" value="BTB_POZ DOMAIN-CONTAINING PROTEIN KCTD9"/>
    <property type="match status" value="1"/>
</dbReference>
<dbReference type="InterPro" id="IPR001646">
    <property type="entry name" value="5peptide_repeat"/>
</dbReference>
<keyword evidence="1" id="KW-0175">Coiled coil</keyword>
<dbReference type="PANTHER" id="PTHR14136">
    <property type="entry name" value="BTB_POZ DOMAIN-CONTAINING PROTEIN KCTD9"/>
    <property type="match status" value="1"/>
</dbReference>
<evidence type="ECO:0000256" key="1">
    <source>
        <dbReference type="SAM" id="Coils"/>
    </source>
</evidence>
<organism evidence="3">
    <name type="scientific">Oceaniferula spumae</name>
    <dbReference type="NCBI Taxonomy" id="2979115"/>
    <lineage>
        <taxon>Bacteria</taxon>
        <taxon>Pseudomonadati</taxon>
        <taxon>Verrucomicrobiota</taxon>
        <taxon>Verrucomicrobiia</taxon>
        <taxon>Verrucomicrobiales</taxon>
        <taxon>Verrucomicrobiaceae</taxon>
        <taxon>Oceaniferula</taxon>
    </lineage>
</organism>
<dbReference type="EMBL" id="AP026866">
    <property type="protein sequence ID" value="BDS06537.1"/>
    <property type="molecule type" value="Genomic_DNA"/>
</dbReference>
<dbReference type="AlphaFoldDB" id="A0AAT9FKQ6"/>
<name>A0AAT9FKQ6_9BACT</name>
<gene>
    <name evidence="3" type="ORF">NT6N_15770</name>
</gene>
<reference evidence="3" key="1">
    <citation type="submission" date="2024-07" db="EMBL/GenBank/DDBJ databases">
        <title>Complete genome sequence of Verrucomicrobiaceae bacterium NT6N.</title>
        <authorList>
            <person name="Huang C."/>
            <person name="Takami H."/>
            <person name="Hamasaki K."/>
        </authorList>
    </citation>
    <scope>NUCLEOTIDE SEQUENCE</scope>
    <source>
        <strain evidence="3">NT6N</strain>
    </source>
</reference>
<dbReference type="KEGG" id="osu:NT6N_15770"/>
<protein>
    <recommendedName>
        <fullName evidence="4">Pentapeptide repeat-containing protein</fullName>
    </recommendedName>
</protein>
<evidence type="ECO:0000256" key="2">
    <source>
        <dbReference type="SAM" id="Phobius"/>
    </source>
</evidence>
<dbReference type="InterPro" id="IPR051082">
    <property type="entry name" value="Pentapeptide-BTB/POZ_domain"/>
</dbReference>
<dbReference type="Gene3D" id="2.160.20.80">
    <property type="entry name" value="E3 ubiquitin-protein ligase SopA"/>
    <property type="match status" value="1"/>
</dbReference>
<dbReference type="Pfam" id="PF00805">
    <property type="entry name" value="Pentapeptide"/>
    <property type="match status" value="1"/>
</dbReference>
<proteinExistence type="predicted"/>
<keyword evidence="2" id="KW-1133">Transmembrane helix</keyword>
<accession>A0AAT9FKQ6</accession>